<dbReference type="EMBL" id="JAYRBN010000007">
    <property type="protein sequence ID" value="KAL2751360.1"/>
    <property type="molecule type" value="Genomic_DNA"/>
</dbReference>
<reference evidence="2 3" key="1">
    <citation type="journal article" date="2024" name="Ann. Entomol. Soc. Am.">
        <title>Genomic analyses of the southern and eastern yellowjacket wasps (Hymenoptera: Vespidae) reveal evolutionary signatures of social life.</title>
        <authorList>
            <person name="Catto M.A."/>
            <person name="Caine P.B."/>
            <person name="Orr S.E."/>
            <person name="Hunt B.G."/>
            <person name="Goodisman M.A.D."/>
        </authorList>
    </citation>
    <scope>NUCLEOTIDE SEQUENCE [LARGE SCALE GENOMIC DNA]</scope>
    <source>
        <strain evidence="2">232</strain>
        <tissue evidence="2">Head and thorax</tissue>
    </source>
</reference>
<feature type="compositionally biased region" description="Basic residues" evidence="1">
    <location>
        <begin position="1"/>
        <end position="13"/>
    </location>
</feature>
<accession>A0ABD2D385</accession>
<gene>
    <name evidence="2" type="ORF">V1477_000518</name>
</gene>
<keyword evidence="3" id="KW-1185">Reference proteome</keyword>
<proteinExistence type="predicted"/>
<name>A0ABD2D385_VESMC</name>
<comment type="caution">
    <text evidence="2">The sequence shown here is derived from an EMBL/GenBank/DDBJ whole genome shotgun (WGS) entry which is preliminary data.</text>
</comment>
<protein>
    <submittedName>
        <fullName evidence="2">Uncharacterized protein</fullName>
    </submittedName>
</protein>
<feature type="region of interest" description="Disordered" evidence="1">
    <location>
        <begin position="1"/>
        <end position="21"/>
    </location>
</feature>
<organism evidence="2 3">
    <name type="scientific">Vespula maculifrons</name>
    <name type="common">Eastern yellow jacket</name>
    <name type="synonym">Wasp</name>
    <dbReference type="NCBI Taxonomy" id="7453"/>
    <lineage>
        <taxon>Eukaryota</taxon>
        <taxon>Metazoa</taxon>
        <taxon>Ecdysozoa</taxon>
        <taxon>Arthropoda</taxon>
        <taxon>Hexapoda</taxon>
        <taxon>Insecta</taxon>
        <taxon>Pterygota</taxon>
        <taxon>Neoptera</taxon>
        <taxon>Endopterygota</taxon>
        <taxon>Hymenoptera</taxon>
        <taxon>Apocrita</taxon>
        <taxon>Aculeata</taxon>
        <taxon>Vespoidea</taxon>
        <taxon>Vespidae</taxon>
        <taxon>Vespinae</taxon>
        <taxon>Vespula</taxon>
    </lineage>
</organism>
<dbReference type="Proteomes" id="UP001607303">
    <property type="component" value="Unassembled WGS sequence"/>
</dbReference>
<evidence type="ECO:0000313" key="2">
    <source>
        <dbReference type="EMBL" id="KAL2751360.1"/>
    </source>
</evidence>
<evidence type="ECO:0000313" key="3">
    <source>
        <dbReference type="Proteomes" id="UP001607303"/>
    </source>
</evidence>
<evidence type="ECO:0000256" key="1">
    <source>
        <dbReference type="SAM" id="MobiDB-lite"/>
    </source>
</evidence>
<dbReference type="AlphaFoldDB" id="A0ABD2D385"/>
<sequence>MRLKRKDGHRKEKRREDEFDQSRIRKSCWIFNFGKVFEACSHSLGNTCIAGDFDVTKVLPTQVPPRGGSCIWGPTG</sequence>